<dbReference type="InterPro" id="IPR025459">
    <property type="entry name" value="DUF4279"/>
</dbReference>
<sequence>MIMKNSTVKTYFLVADFSISTDEVSKILCLKPSDCANKAEIKNNQIGEPFKVINSYWELSLSTDTDPDLENYIINLIDILKERSSNINNLQKIAPNSELNIMLNVTIKPNCSFPGLLLSPKHMKFLVEHNINLVIDFM</sequence>
<gene>
    <name evidence="1" type="ORF">B9G39_11805</name>
</gene>
<dbReference type="AlphaFoldDB" id="A0A4P9VNN0"/>
<comment type="caution">
    <text evidence="1">The sequence shown here is derived from an EMBL/GenBank/DDBJ whole genome shotgun (WGS) entry which is preliminary data.</text>
</comment>
<organism evidence="1 2">
    <name type="scientific">Zooshikella ganghwensis</name>
    <dbReference type="NCBI Taxonomy" id="202772"/>
    <lineage>
        <taxon>Bacteria</taxon>
        <taxon>Pseudomonadati</taxon>
        <taxon>Pseudomonadota</taxon>
        <taxon>Gammaproteobacteria</taxon>
        <taxon>Oceanospirillales</taxon>
        <taxon>Zooshikellaceae</taxon>
        <taxon>Zooshikella</taxon>
    </lineage>
</organism>
<evidence type="ECO:0000313" key="1">
    <source>
        <dbReference type="EMBL" id="RDH44077.1"/>
    </source>
</evidence>
<protein>
    <submittedName>
        <fullName evidence="1">DUF4279 domain-containing protein</fullName>
    </submittedName>
</protein>
<reference evidence="1 2" key="1">
    <citation type="submission" date="2017-04" db="EMBL/GenBank/DDBJ databases">
        <title>Draft genome sequence of Zooshikella ganghwensis VG4 isolated from Red Sea sediments.</title>
        <authorList>
            <person name="Rehman Z."/>
            <person name="Alam I."/>
            <person name="Kamau A."/>
            <person name="Bajic V."/>
            <person name="Leiknes T."/>
        </authorList>
    </citation>
    <scope>NUCLEOTIDE SEQUENCE [LARGE SCALE GENOMIC DNA]</scope>
    <source>
        <strain evidence="1 2">VG4</strain>
    </source>
</reference>
<proteinExistence type="predicted"/>
<evidence type="ECO:0000313" key="2">
    <source>
        <dbReference type="Proteomes" id="UP000257039"/>
    </source>
</evidence>
<accession>A0A4P9VNN0</accession>
<name>A0A4P9VNN0_9GAMM</name>
<dbReference type="Pfam" id="PF14106">
    <property type="entry name" value="DUF4279"/>
    <property type="match status" value="1"/>
</dbReference>
<keyword evidence="2" id="KW-1185">Reference proteome</keyword>
<dbReference type="EMBL" id="NDXW01000001">
    <property type="protein sequence ID" value="RDH44077.1"/>
    <property type="molecule type" value="Genomic_DNA"/>
</dbReference>
<dbReference type="Proteomes" id="UP000257039">
    <property type="component" value="Unassembled WGS sequence"/>
</dbReference>